<protein>
    <submittedName>
        <fullName evidence="2">Uncharacterized protein</fullName>
    </submittedName>
</protein>
<feature type="transmembrane region" description="Helical" evidence="1">
    <location>
        <begin position="116"/>
        <end position="140"/>
    </location>
</feature>
<name>A0A9Q9ISL4_9ACTN</name>
<keyword evidence="1" id="KW-0472">Membrane</keyword>
<organism evidence="2 3">
    <name type="scientific">Dactylosporangium aurantiacum</name>
    <dbReference type="NCBI Taxonomy" id="35754"/>
    <lineage>
        <taxon>Bacteria</taxon>
        <taxon>Bacillati</taxon>
        <taxon>Actinomycetota</taxon>
        <taxon>Actinomycetes</taxon>
        <taxon>Micromonosporales</taxon>
        <taxon>Micromonosporaceae</taxon>
        <taxon>Dactylosporangium</taxon>
    </lineage>
</organism>
<keyword evidence="3" id="KW-1185">Reference proteome</keyword>
<gene>
    <name evidence="2" type="ORF">Daura_25370</name>
</gene>
<feature type="transmembrane region" description="Helical" evidence="1">
    <location>
        <begin position="177"/>
        <end position="196"/>
    </location>
</feature>
<dbReference type="EMBL" id="CP073767">
    <property type="protein sequence ID" value="UWZ59195.1"/>
    <property type="molecule type" value="Genomic_DNA"/>
</dbReference>
<dbReference type="RefSeq" id="WP_052387475.1">
    <property type="nucleotide sequence ID" value="NZ_CP073767.1"/>
</dbReference>
<dbReference type="AlphaFoldDB" id="A0A9Q9ISL4"/>
<evidence type="ECO:0000313" key="3">
    <source>
        <dbReference type="Proteomes" id="UP001058003"/>
    </source>
</evidence>
<keyword evidence="1" id="KW-1133">Transmembrane helix</keyword>
<reference evidence="2" key="1">
    <citation type="submission" date="2021-04" db="EMBL/GenBank/DDBJ databases">
        <title>Dactylosporangium aurantiacum NRRL B-8018 full assembly.</title>
        <authorList>
            <person name="Hartkoorn R.C."/>
            <person name="Beaudoing E."/>
            <person name="Hot D."/>
        </authorList>
    </citation>
    <scope>NUCLEOTIDE SEQUENCE</scope>
    <source>
        <strain evidence="2">NRRL B-8018</strain>
    </source>
</reference>
<feature type="transmembrane region" description="Helical" evidence="1">
    <location>
        <begin position="20"/>
        <end position="39"/>
    </location>
</feature>
<dbReference type="Proteomes" id="UP001058003">
    <property type="component" value="Chromosome"/>
</dbReference>
<feature type="transmembrane region" description="Helical" evidence="1">
    <location>
        <begin position="228"/>
        <end position="249"/>
    </location>
</feature>
<evidence type="ECO:0000256" key="1">
    <source>
        <dbReference type="SAM" id="Phobius"/>
    </source>
</evidence>
<feature type="transmembrane region" description="Helical" evidence="1">
    <location>
        <begin position="152"/>
        <end position="170"/>
    </location>
</feature>
<proteinExistence type="predicted"/>
<keyword evidence="1" id="KW-0812">Transmembrane</keyword>
<evidence type="ECO:0000313" key="2">
    <source>
        <dbReference type="EMBL" id="UWZ59195.1"/>
    </source>
</evidence>
<sequence length="254" mass="26457">MVTAFRHGVRAEVRKLLGLPTAWIGLVVGSLLAPAIVLLNAGYTRRAIADGTIADPSDIGLQDLGIGLIGPMVLGVVIVSSEYTSTGPDAPRARQLTATLTAMPDRLRLLAAKTAALVLVAACQAGFVATATLGLVHVLHGGDVPVPSPARIAAAVLYWVLIALLAYAVTLITRNGVVPLTFLIVNSTVVSVSYLLTKVTDLAVYLPDIVGAQMFIRTADFPVRVAPVTAGLVMTGWIAVLLAIGAALFHRRDA</sequence>
<dbReference type="KEGG" id="daur:Daura_25370"/>
<accession>A0A9Q9ISL4</accession>